<dbReference type="FunFam" id="1.20.58.390:FF:000048">
    <property type="entry name" value="Cholinergic receptor nicotinic epsilon subunit"/>
    <property type="match status" value="1"/>
</dbReference>
<accession>A0A4X2JYF1</accession>
<keyword evidence="7" id="KW-0770">Synapse</keyword>
<evidence type="ECO:0000313" key="25">
    <source>
        <dbReference type="Proteomes" id="UP000314987"/>
    </source>
</evidence>
<evidence type="ECO:0000256" key="12">
    <source>
        <dbReference type="ARBA" id="ARBA00023180"/>
    </source>
</evidence>
<feature type="transmembrane region" description="Helical" evidence="21">
    <location>
        <begin position="291"/>
        <end position="314"/>
    </location>
</feature>
<evidence type="ECO:0000256" key="13">
    <source>
        <dbReference type="ARBA" id="ARBA00023257"/>
    </source>
</evidence>
<feature type="domain" description="Neurotransmitter-gated ion-channel ligand-binding" evidence="22">
    <location>
        <begin position="8"/>
        <end position="224"/>
    </location>
</feature>
<dbReference type="Gene3D" id="2.70.170.10">
    <property type="entry name" value="Neurotransmitter-gated ion-channel ligand-binding domain"/>
    <property type="match status" value="1"/>
</dbReference>
<keyword evidence="3" id="KW-1003">Cell membrane</keyword>
<dbReference type="AlphaFoldDB" id="A0A4X2JYF1"/>
<dbReference type="Pfam" id="PF02931">
    <property type="entry name" value="Neur_chan_LBD"/>
    <property type="match status" value="1"/>
</dbReference>
<dbReference type="GeneTree" id="ENSGT00940000160933"/>
<dbReference type="InterPro" id="IPR036719">
    <property type="entry name" value="Neuro-gated_channel_TM_sf"/>
</dbReference>
<keyword evidence="10" id="KW-1015">Disulfide bond</keyword>
<sequence length="485" mass="54097">WGESEELRLYRHLFSNYDSTRRPVRWPEEKVSVNFKVTLTNLISLVRFSFLLLYLILFAQISQDWSDYRLNYSSKDFGGITALRVPANLVWLPDIVLENNIDGVFGVAYEANVLVNEGGFVSWLPPAIYRSTCAMEVTYFPFDWQNCSLVFRSQTYSAAEVAIVFSEESGQILDKIQIDEKAYTENGEWAIDFCSGQIWYHDDRSVDAPGNIEVIYTLIIRRKPLFYIINIIVPCVLISGLVLLVYFLPAQAGGQKCTVSISVLLAQTVFLFLMATKIPETSLSVPLLGRYLIFVMVVAALIVMNCVIVLNVSLRTPNTHVMSPRLRYVFLELLPRLLGSIPPPPAPGAGSSQRRASSLGILLRAEELILRKPRSELLFEGQRHRHGPGPGDRVIRAASTAALCQSLGAAASEIRCCVDAVNFLAESMREQEDSGEEVSSWVLAGKALDNLCFWAALVLFGFGTGLIFLGGHLNRVPDLPFPPCM</sequence>
<evidence type="ECO:0000256" key="9">
    <source>
        <dbReference type="ARBA" id="ARBA00023136"/>
    </source>
</evidence>
<dbReference type="Proteomes" id="UP000314987">
    <property type="component" value="Unassembled WGS sequence"/>
</dbReference>
<dbReference type="InterPro" id="IPR038050">
    <property type="entry name" value="Neuro_actylchol_rec"/>
</dbReference>
<keyword evidence="5" id="KW-0732">Signal</keyword>
<evidence type="ECO:0000256" key="6">
    <source>
        <dbReference type="ARBA" id="ARBA00022989"/>
    </source>
</evidence>
<keyword evidence="15 21" id="KW-0407">Ion channel</keyword>
<dbReference type="GO" id="GO:0045211">
    <property type="term" value="C:postsynaptic membrane"/>
    <property type="evidence" value="ECO:0007669"/>
    <property type="project" value="UniProtKB-SubCell"/>
</dbReference>
<feature type="transmembrane region" description="Helical" evidence="21">
    <location>
        <begin position="453"/>
        <end position="473"/>
    </location>
</feature>
<dbReference type="Pfam" id="PF02932">
    <property type="entry name" value="Neur_chan_memb"/>
    <property type="match status" value="1"/>
</dbReference>
<evidence type="ECO:0000256" key="5">
    <source>
        <dbReference type="ARBA" id="ARBA00022729"/>
    </source>
</evidence>
<dbReference type="InterPro" id="IPR006201">
    <property type="entry name" value="Neur_channel"/>
</dbReference>
<dbReference type="SUPFAM" id="SSF90112">
    <property type="entry name" value="Neurotransmitter-gated ion-channel transmembrane pore"/>
    <property type="match status" value="1"/>
</dbReference>
<comment type="function">
    <text evidence="1">After binding acetylcholine, the AChR responds by an extensive change in conformation that affects all subunits and leads to opening of an ion-conducting channel across the plasma membrane.</text>
</comment>
<evidence type="ECO:0000256" key="20">
    <source>
        <dbReference type="ARBA" id="ARBA00039794"/>
    </source>
</evidence>
<comment type="catalytic activity">
    <reaction evidence="17">
        <text>K(+)(in) = K(+)(out)</text>
        <dbReference type="Rhea" id="RHEA:29463"/>
        <dbReference type="ChEBI" id="CHEBI:29103"/>
    </reaction>
</comment>
<feature type="transmembrane region" description="Helical" evidence="21">
    <location>
        <begin position="259"/>
        <end position="279"/>
    </location>
</feature>
<gene>
    <name evidence="24" type="primary">CHRNE</name>
</gene>
<dbReference type="InterPro" id="IPR036734">
    <property type="entry name" value="Neur_chan_lig-bd_sf"/>
</dbReference>
<organism evidence="24 25">
    <name type="scientific">Vombatus ursinus</name>
    <name type="common">Common wombat</name>
    <dbReference type="NCBI Taxonomy" id="29139"/>
    <lineage>
        <taxon>Eukaryota</taxon>
        <taxon>Metazoa</taxon>
        <taxon>Chordata</taxon>
        <taxon>Craniata</taxon>
        <taxon>Vertebrata</taxon>
        <taxon>Euteleostomi</taxon>
        <taxon>Mammalia</taxon>
        <taxon>Metatheria</taxon>
        <taxon>Diprotodontia</taxon>
        <taxon>Vombatidae</taxon>
        <taxon>Vombatus</taxon>
    </lineage>
</organism>
<comment type="catalytic activity">
    <reaction evidence="18">
        <text>Na(+)(in) = Na(+)(out)</text>
        <dbReference type="Rhea" id="RHEA:34963"/>
        <dbReference type="ChEBI" id="CHEBI:29101"/>
    </reaction>
</comment>
<dbReference type="InterPro" id="IPR002394">
    <property type="entry name" value="Nicotinic_acetylcholine_rcpt"/>
</dbReference>
<keyword evidence="4 21" id="KW-0812">Transmembrane</keyword>
<evidence type="ECO:0000256" key="14">
    <source>
        <dbReference type="ARBA" id="ARBA00023286"/>
    </source>
</evidence>
<evidence type="ECO:0000256" key="15">
    <source>
        <dbReference type="ARBA" id="ARBA00023303"/>
    </source>
</evidence>
<dbReference type="PRINTS" id="PR00254">
    <property type="entry name" value="NICOTINICR"/>
</dbReference>
<dbReference type="InterPro" id="IPR018000">
    <property type="entry name" value="Neurotransmitter_ion_chnl_CS"/>
</dbReference>
<keyword evidence="9 21" id="KW-0472">Membrane</keyword>
<dbReference type="Ensembl" id="ENSVURT00010002371.1">
    <property type="protein sequence ID" value="ENSVURP00010002077.1"/>
    <property type="gene ID" value="ENSVURG00010001675.1"/>
</dbReference>
<reference evidence="25" key="1">
    <citation type="submission" date="2018-12" db="EMBL/GenBank/DDBJ databases">
        <authorList>
            <person name="Yazar S."/>
        </authorList>
    </citation>
    <scope>NUCLEOTIDE SEQUENCE [LARGE SCALE GENOMIC DNA]</scope>
</reference>
<keyword evidence="11" id="KW-0675">Receptor</keyword>
<proteinExistence type="inferred from homology"/>
<evidence type="ECO:0000256" key="16">
    <source>
        <dbReference type="ARBA" id="ARBA00034104"/>
    </source>
</evidence>
<evidence type="ECO:0000256" key="4">
    <source>
        <dbReference type="ARBA" id="ARBA00022692"/>
    </source>
</evidence>
<evidence type="ECO:0000256" key="8">
    <source>
        <dbReference type="ARBA" id="ARBA00023065"/>
    </source>
</evidence>
<evidence type="ECO:0000259" key="23">
    <source>
        <dbReference type="Pfam" id="PF02932"/>
    </source>
</evidence>
<evidence type="ECO:0000256" key="3">
    <source>
        <dbReference type="ARBA" id="ARBA00022475"/>
    </source>
</evidence>
<keyword evidence="6 21" id="KW-1133">Transmembrane helix</keyword>
<evidence type="ECO:0000256" key="11">
    <source>
        <dbReference type="ARBA" id="ARBA00023170"/>
    </source>
</evidence>
<evidence type="ECO:0000256" key="7">
    <source>
        <dbReference type="ARBA" id="ARBA00023018"/>
    </source>
</evidence>
<protein>
    <recommendedName>
        <fullName evidence="20">Acetylcholine receptor subunit epsilon</fullName>
    </recommendedName>
</protein>
<evidence type="ECO:0000256" key="19">
    <source>
        <dbReference type="ARBA" id="ARBA00038451"/>
    </source>
</evidence>
<dbReference type="GO" id="GO:0004888">
    <property type="term" value="F:transmembrane signaling receptor activity"/>
    <property type="evidence" value="ECO:0007669"/>
    <property type="project" value="InterPro"/>
</dbReference>
<reference evidence="24" key="3">
    <citation type="submission" date="2025-09" db="UniProtKB">
        <authorList>
            <consortium name="Ensembl"/>
        </authorList>
    </citation>
    <scope>IDENTIFICATION</scope>
</reference>
<keyword evidence="12" id="KW-0325">Glycoprotein</keyword>
<keyword evidence="14" id="KW-1071">Ligand-gated ion channel</keyword>
<comment type="subcellular location">
    <subcellularLocation>
        <location evidence="16">Postsynaptic cell membrane</location>
        <topology evidence="16">Multi-pass membrane protein</topology>
    </subcellularLocation>
</comment>
<keyword evidence="2 21" id="KW-0813">Transport</keyword>
<dbReference type="Gene3D" id="1.20.58.390">
    <property type="entry name" value="Neurotransmitter-gated ion-channel transmembrane domain"/>
    <property type="match status" value="2"/>
</dbReference>
<keyword evidence="13" id="KW-0628">Postsynaptic cell membrane</keyword>
<feature type="transmembrane region" description="Helical" evidence="21">
    <location>
        <begin position="225"/>
        <end position="247"/>
    </location>
</feature>
<evidence type="ECO:0000256" key="17">
    <source>
        <dbReference type="ARBA" id="ARBA00034430"/>
    </source>
</evidence>
<name>A0A4X2JYF1_VOMUR</name>
<comment type="similarity">
    <text evidence="19">Belongs to the ligand-gated ion channel (TC 1.A.9) family. Acetylcholine receptor (TC 1.A.9.1) subfamily. Epsilon/CHRNE sub-subfamily.</text>
</comment>
<keyword evidence="25" id="KW-1185">Reference proteome</keyword>
<evidence type="ECO:0000313" key="24">
    <source>
        <dbReference type="Ensembl" id="ENSVURP00010002077.1"/>
    </source>
</evidence>
<evidence type="ECO:0000259" key="22">
    <source>
        <dbReference type="Pfam" id="PF02931"/>
    </source>
</evidence>
<dbReference type="SUPFAM" id="SSF63712">
    <property type="entry name" value="Nicotinic receptor ligand binding domain-like"/>
    <property type="match status" value="1"/>
</dbReference>
<keyword evidence="8 21" id="KW-0406">Ion transport</keyword>
<feature type="domain" description="Neurotransmitter-gated ion-channel transmembrane" evidence="23">
    <location>
        <begin position="231"/>
        <end position="468"/>
    </location>
</feature>
<dbReference type="InterPro" id="IPR006202">
    <property type="entry name" value="Neur_chan_lig-bd"/>
</dbReference>
<dbReference type="PRINTS" id="PR00252">
    <property type="entry name" value="NRIONCHANNEL"/>
</dbReference>
<reference evidence="24" key="2">
    <citation type="submission" date="2025-08" db="UniProtKB">
        <authorList>
            <consortium name="Ensembl"/>
        </authorList>
    </citation>
    <scope>IDENTIFICATION</scope>
</reference>
<dbReference type="GO" id="GO:0022848">
    <property type="term" value="F:acetylcholine-gated monoatomic cation-selective channel activity"/>
    <property type="evidence" value="ECO:0007669"/>
    <property type="project" value="InterPro"/>
</dbReference>
<dbReference type="CDD" id="cd19064">
    <property type="entry name" value="LGIC_TM_nAChR"/>
    <property type="match status" value="1"/>
</dbReference>
<dbReference type="FunFam" id="2.70.170.10:FF:000012">
    <property type="entry name" value="Nicotinic acetylcholine receptor subunit gamma"/>
    <property type="match status" value="1"/>
</dbReference>
<evidence type="ECO:0000256" key="10">
    <source>
        <dbReference type="ARBA" id="ARBA00023157"/>
    </source>
</evidence>
<evidence type="ECO:0000256" key="2">
    <source>
        <dbReference type="ARBA" id="ARBA00022448"/>
    </source>
</evidence>
<evidence type="ECO:0000256" key="1">
    <source>
        <dbReference type="ARBA" id="ARBA00003328"/>
    </source>
</evidence>
<evidence type="ECO:0000256" key="18">
    <source>
        <dbReference type="ARBA" id="ARBA00036239"/>
    </source>
</evidence>
<dbReference type="InterPro" id="IPR006029">
    <property type="entry name" value="Neurotrans-gated_channel_TM"/>
</dbReference>
<dbReference type="FunFam" id="1.20.58.390:FF:000010">
    <property type="entry name" value="Nicotinic acetylcholine receptor subunit epsilon"/>
    <property type="match status" value="1"/>
</dbReference>
<dbReference type="PANTHER" id="PTHR18945">
    <property type="entry name" value="NEUROTRANSMITTER GATED ION CHANNEL"/>
    <property type="match status" value="1"/>
</dbReference>
<evidence type="ECO:0000256" key="21">
    <source>
        <dbReference type="RuleBase" id="RU000687"/>
    </source>
</evidence>
<dbReference type="PROSITE" id="PS00236">
    <property type="entry name" value="NEUROTR_ION_CHANNEL"/>
    <property type="match status" value="1"/>
</dbReference>